<comment type="caution">
    <text evidence="5">The sequence shown here is derived from an EMBL/GenBank/DDBJ whole genome shotgun (WGS) entry which is preliminary data.</text>
</comment>
<dbReference type="Proteomes" id="UP001348149">
    <property type="component" value="Unassembled WGS sequence"/>
</dbReference>
<organism evidence="5 6">
    <name type="scientific">Mesobacterium hydrothermale</name>
    <dbReference type="NCBI Taxonomy" id="3111907"/>
    <lineage>
        <taxon>Bacteria</taxon>
        <taxon>Pseudomonadati</taxon>
        <taxon>Pseudomonadota</taxon>
        <taxon>Alphaproteobacteria</taxon>
        <taxon>Rhodobacterales</taxon>
        <taxon>Roseobacteraceae</taxon>
        <taxon>Mesobacterium</taxon>
    </lineage>
</organism>
<keyword evidence="1" id="KW-1188">Viral release from host cell</keyword>
<dbReference type="GO" id="GO:0006508">
    <property type="term" value="P:proteolysis"/>
    <property type="evidence" value="ECO:0007669"/>
    <property type="project" value="UniProtKB-KW"/>
</dbReference>
<reference evidence="5 6" key="1">
    <citation type="submission" date="2024-01" db="EMBL/GenBank/DDBJ databases">
        <title>Mesobacterium rodlantinim sp. nov., isolated from shallow sea hydrothermal systems off Kueishantao Island.</title>
        <authorList>
            <person name="Su Z."/>
            <person name="Tang K."/>
        </authorList>
    </citation>
    <scope>NUCLEOTIDE SEQUENCE [LARGE SCALE GENOMIC DNA]</scope>
    <source>
        <strain evidence="5 6">TK19101</strain>
    </source>
</reference>
<evidence type="ECO:0000313" key="6">
    <source>
        <dbReference type="Proteomes" id="UP001348149"/>
    </source>
</evidence>
<evidence type="ECO:0000256" key="3">
    <source>
        <dbReference type="ARBA" id="ARBA00022801"/>
    </source>
</evidence>
<keyword evidence="6" id="KW-1185">Reference proteome</keyword>
<feature type="domain" description="Prohead serine protease" evidence="4">
    <location>
        <begin position="40"/>
        <end position="170"/>
    </location>
</feature>
<dbReference type="Pfam" id="PF04586">
    <property type="entry name" value="Peptidase_S78"/>
    <property type="match status" value="1"/>
</dbReference>
<dbReference type="RefSeq" id="WP_326299373.1">
    <property type="nucleotide sequence ID" value="NZ_JAYLLH010000048.1"/>
</dbReference>
<evidence type="ECO:0000256" key="2">
    <source>
        <dbReference type="ARBA" id="ARBA00022670"/>
    </source>
</evidence>
<evidence type="ECO:0000256" key="1">
    <source>
        <dbReference type="ARBA" id="ARBA00022612"/>
    </source>
</evidence>
<keyword evidence="2 5" id="KW-0645">Protease</keyword>
<protein>
    <submittedName>
        <fullName evidence="5">HK97 family phage prohead protease</fullName>
    </submittedName>
</protein>
<evidence type="ECO:0000259" key="4">
    <source>
        <dbReference type="Pfam" id="PF04586"/>
    </source>
</evidence>
<proteinExistence type="predicted"/>
<evidence type="ECO:0000313" key="5">
    <source>
        <dbReference type="EMBL" id="MEC3863306.1"/>
    </source>
</evidence>
<dbReference type="EMBL" id="JAYLLH010000048">
    <property type="protein sequence ID" value="MEC3863306.1"/>
    <property type="molecule type" value="Genomic_DNA"/>
</dbReference>
<dbReference type="InterPro" id="IPR054613">
    <property type="entry name" value="Peptidase_S78_dom"/>
</dbReference>
<name>A0ABU6HLS0_9RHOB</name>
<accession>A0ABU6HLS0</accession>
<sequence length="189" mass="20328">MLWGAHSGGLEVRTLPDGETRLAGRFPYGSATELRGGPNPRREMFAARAFAARIEGGQDIHLLANHDFAAPLASRGAGSLTLTDTDSGLEFDARISAAMREVSFVRDFLGTLAAGLVGGISPGFGVPDGGEEIRREGDGLLRIVHRADLVEISAVTKPAYPQAQIEARAWELTAPARRNLTNPRQRWRA</sequence>
<dbReference type="GO" id="GO:0008233">
    <property type="term" value="F:peptidase activity"/>
    <property type="evidence" value="ECO:0007669"/>
    <property type="project" value="UniProtKB-KW"/>
</dbReference>
<keyword evidence="3" id="KW-0378">Hydrolase</keyword>
<gene>
    <name evidence="5" type="ORF">VK792_18615</name>
</gene>